<dbReference type="SUPFAM" id="SSF55781">
    <property type="entry name" value="GAF domain-like"/>
    <property type="match status" value="1"/>
</dbReference>
<evidence type="ECO:0000313" key="2">
    <source>
        <dbReference type="EMBL" id="MDO9710329.1"/>
    </source>
</evidence>
<dbReference type="PANTHER" id="PTHR46663">
    <property type="entry name" value="DIGUANYLATE CYCLASE DGCT-RELATED"/>
    <property type="match status" value="1"/>
</dbReference>
<dbReference type="SMART" id="SM00065">
    <property type="entry name" value="GAF"/>
    <property type="match status" value="1"/>
</dbReference>
<keyword evidence="2" id="KW-0808">Transferase</keyword>
<name>A0ABT9E2E9_9PROT</name>
<proteinExistence type="predicted"/>
<dbReference type="PROSITE" id="PS50887">
    <property type="entry name" value="GGDEF"/>
    <property type="match status" value="1"/>
</dbReference>
<sequence>MPAIAPLPPDEAARLAALRGFEILDTPPDPRFDLFTRLAARTLGTPLAAINLVDDERTWYKSTLGFRPYEPARATSICAHAVGLGEPVMVLEDAAQDPRFADHPMVTGPLGLRFYAGALLRTPEGHALGTLCIGDTVPRRLEEAARQTLLDLASGVGAMLELHRTALRLHRAATLDHLTGLANRAGFEQALGRAVAGALRGAPCALLCLDLDRFKAVNDTHGHAAGDAMLREVARRIGATLRQSDLAARLGGDEFAVLLPAPIDAAGAEAMAGRLLEGFAAPWSFQGIPIPLRSSVGLALCPRDATDAEALLRAADRALYAAKAAGRGCWQAAPDPFGI</sequence>
<keyword evidence="2" id="KW-0548">Nucleotidyltransferase</keyword>
<dbReference type="Pfam" id="PF00990">
    <property type="entry name" value="GGDEF"/>
    <property type="match status" value="1"/>
</dbReference>
<accession>A0ABT9E2E9</accession>
<dbReference type="InterPro" id="IPR003018">
    <property type="entry name" value="GAF"/>
</dbReference>
<dbReference type="InterPro" id="IPR029787">
    <property type="entry name" value="Nucleotide_cyclase"/>
</dbReference>
<dbReference type="EMBL" id="JAUTWS010000017">
    <property type="protein sequence ID" value="MDO9710329.1"/>
    <property type="molecule type" value="Genomic_DNA"/>
</dbReference>
<gene>
    <name evidence="2" type="ORF">Q7A36_18385</name>
</gene>
<dbReference type="InterPro" id="IPR029016">
    <property type="entry name" value="GAF-like_dom_sf"/>
</dbReference>
<comment type="caution">
    <text evidence="2">The sequence shown here is derived from an EMBL/GenBank/DDBJ whole genome shotgun (WGS) entry which is preliminary data.</text>
</comment>
<evidence type="ECO:0000259" key="1">
    <source>
        <dbReference type="PROSITE" id="PS50887"/>
    </source>
</evidence>
<feature type="domain" description="GGDEF" evidence="1">
    <location>
        <begin position="202"/>
        <end position="335"/>
    </location>
</feature>
<dbReference type="InterPro" id="IPR000160">
    <property type="entry name" value="GGDEF_dom"/>
</dbReference>
<reference evidence="2 3" key="1">
    <citation type="submission" date="2023-08" db="EMBL/GenBank/DDBJ databases">
        <title>The draft genome sequence of Paracraurococcus sp. LOR1-02.</title>
        <authorList>
            <person name="Kingkaew E."/>
            <person name="Tanasupawat S."/>
        </authorList>
    </citation>
    <scope>NUCLEOTIDE SEQUENCE [LARGE SCALE GENOMIC DNA]</scope>
    <source>
        <strain evidence="2 3">LOR1-02</strain>
    </source>
</reference>
<dbReference type="Gene3D" id="3.30.70.270">
    <property type="match status" value="1"/>
</dbReference>
<dbReference type="CDD" id="cd01949">
    <property type="entry name" value="GGDEF"/>
    <property type="match status" value="1"/>
</dbReference>
<dbReference type="RefSeq" id="WP_305105193.1">
    <property type="nucleotide sequence ID" value="NZ_JAUTWS010000017.1"/>
</dbReference>
<dbReference type="Proteomes" id="UP001243009">
    <property type="component" value="Unassembled WGS sequence"/>
</dbReference>
<keyword evidence="3" id="KW-1185">Reference proteome</keyword>
<evidence type="ECO:0000313" key="3">
    <source>
        <dbReference type="Proteomes" id="UP001243009"/>
    </source>
</evidence>
<dbReference type="GO" id="GO:0052621">
    <property type="term" value="F:diguanylate cyclase activity"/>
    <property type="evidence" value="ECO:0007669"/>
    <property type="project" value="UniProtKB-EC"/>
</dbReference>
<dbReference type="EC" id="2.7.7.65" evidence="2"/>
<dbReference type="NCBIfam" id="TIGR00254">
    <property type="entry name" value="GGDEF"/>
    <property type="match status" value="1"/>
</dbReference>
<dbReference type="SMART" id="SM00267">
    <property type="entry name" value="GGDEF"/>
    <property type="match status" value="1"/>
</dbReference>
<dbReference type="InterPro" id="IPR052163">
    <property type="entry name" value="DGC-Regulatory_Protein"/>
</dbReference>
<protein>
    <submittedName>
        <fullName evidence="2">Sensor domain-containing diguanylate cyclase</fullName>
        <ecNumber evidence="2">2.7.7.65</ecNumber>
    </submittedName>
</protein>
<dbReference type="PANTHER" id="PTHR46663:SF2">
    <property type="entry name" value="GGDEF DOMAIN-CONTAINING PROTEIN"/>
    <property type="match status" value="1"/>
</dbReference>
<organism evidence="2 3">
    <name type="scientific">Paracraurococcus lichenis</name>
    <dbReference type="NCBI Taxonomy" id="3064888"/>
    <lineage>
        <taxon>Bacteria</taxon>
        <taxon>Pseudomonadati</taxon>
        <taxon>Pseudomonadota</taxon>
        <taxon>Alphaproteobacteria</taxon>
        <taxon>Acetobacterales</taxon>
        <taxon>Roseomonadaceae</taxon>
        <taxon>Paracraurococcus</taxon>
    </lineage>
</organism>
<dbReference type="Gene3D" id="3.30.450.40">
    <property type="match status" value="1"/>
</dbReference>
<dbReference type="SUPFAM" id="SSF55073">
    <property type="entry name" value="Nucleotide cyclase"/>
    <property type="match status" value="1"/>
</dbReference>
<dbReference type="InterPro" id="IPR043128">
    <property type="entry name" value="Rev_trsase/Diguanyl_cyclase"/>
</dbReference>